<proteinExistence type="predicted"/>
<name>A0A9Q3UAY5_VIBPH</name>
<organism evidence="1 2">
    <name type="scientific">Vibrio parahaemolyticus</name>
    <dbReference type="NCBI Taxonomy" id="670"/>
    <lineage>
        <taxon>Bacteria</taxon>
        <taxon>Pseudomonadati</taxon>
        <taxon>Pseudomonadota</taxon>
        <taxon>Gammaproteobacteria</taxon>
        <taxon>Vibrionales</taxon>
        <taxon>Vibrionaceae</taxon>
        <taxon>Vibrio</taxon>
    </lineage>
</organism>
<protein>
    <submittedName>
        <fullName evidence="1">Uncharacterized protein</fullName>
    </submittedName>
</protein>
<evidence type="ECO:0000313" key="2">
    <source>
        <dbReference type="Proteomes" id="UP000726777"/>
    </source>
</evidence>
<dbReference type="AlphaFoldDB" id="A0A9Q3UAY5"/>
<sequence>MENIMKVNIYRCKKNSEKYLAAPAGFDVAGLELADPDFDEVILHKTGIELDPSKPRVAIDQVDVKNQIEEKGYALIGAKVTISEIVGD</sequence>
<reference evidence="1" key="1">
    <citation type="submission" date="2020-09" db="EMBL/GenBank/DDBJ databases">
        <title>Genome sequence of Vibrio parahaemolyticus isolates.</title>
        <authorList>
            <person name="Hammerl J.A."/>
            <person name="Strauch E."/>
        </authorList>
    </citation>
    <scope>NUCLEOTIDE SEQUENCE</scope>
    <source>
        <strain evidence="1">17-VB00146</strain>
    </source>
</reference>
<comment type="caution">
    <text evidence="1">The sequence shown here is derived from an EMBL/GenBank/DDBJ whole genome shotgun (WGS) entry which is preliminary data.</text>
</comment>
<evidence type="ECO:0000313" key="1">
    <source>
        <dbReference type="EMBL" id="MCC3803869.1"/>
    </source>
</evidence>
<dbReference type="Proteomes" id="UP000726777">
    <property type="component" value="Unassembled WGS sequence"/>
</dbReference>
<accession>A0A9Q3UAY5</accession>
<dbReference type="RefSeq" id="WP_228085543.1">
    <property type="nucleotide sequence ID" value="NZ_JACVHL010000002.1"/>
</dbReference>
<gene>
    <name evidence="1" type="ORF">IB292_02345</name>
</gene>
<dbReference type="EMBL" id="JACVHL010000002">
    <property type="protein sequence ID" value="MCC3803869.1"/>
    <property type="molecule type" value="Genomic_DNA"/>
</dbReference>